<dbReference type="AlphaFoldDB" id="A0A135YMJ9"/>
<dbReference type="Proteomes" id="UP000070326">
    <property type="component" value="Unassembled WGS sequence"/>
</dbReference>
<evidence type="ECO:0000256" key="1">
    <source>
        <dbReference type="ARBA" id="ARBA00001966"/>
    </source>
</evidence>
<dbReference type="Proteomes" id="UP000255101">
    <property type="component" value="Unassembled WGS sequence"/>
</dbReference>
<dbReference type="GO" id="GO:0016836">
    <property type="term" value="F:hydro-lyase activity"/>
    <property type="evidence" value="ECO:0007669"/>
    <property type="project" value="UniProtKB-ARBA"/>
</dbReference>
<evidence type="ECO:0000313" key="6">
    <source>
        <dbReference type="EMBL" id="KXI10620.1"/>
    </source>
</evidence>
<keyword evidence="3" id="KW-0479">Metal-binding</keyword>
<evidence type="ECO:0000256" key="2">
    <source>
        <dbReference type="ARBA" id="ARBA00005806"/>
    </source>
</evidence>
<dbReference type="GO" id="GO:0051536">
    <property type="term" value="F:iron-sulfur cluster binding"/>
    <property type="evidence" value="ECO:0007669"/>
    <property type="project" value="UniProtKB-KW"/>
</dbReference>
<evidence type="ECO:0000313" key="9">
    <source>
        <dbReference type="Proteomes" id="UP000255101"/>
    </source>
</evidence>
<dbReference type="Gene3D" id="1.20.1270.370">
    <property type="match status" value="1"/>
</dbReference>
<dbReference type="GO" id="GO:0046872">
    <property type="term" value="F:metal ion binding"/>
    <property type="evidence" value="ECO:0007669"/>
    <property type="project" value="UniProtKB-KW"/>
</dbReference>
<reference evidence="7 9" key="2">
    <citation type="submission" date="2018-06" db="EMBL/GenBank/DDBJ databases">
        <authorList>
            <consortium name="Pathogen Informatics"/>
            <person name="Doyle S."/>
        </authorList>
    </citation>
    <scope>NUCLEOTIDE SEQUENCE [LARGE SCALE GENOMIC DNA]</scope>
    <source>
        <strain evidence="7 9">NCTC11460</strain>
    </source>
</reference>
<dbReference type="eggNOG" id="COG1775">
    <property type="taxonomic scope" value="Bacteria"/>
</dbReference>
<dbReference type="InterPro" id="IPR010327">
    <property type="entry name" value="FldB/FldC_alpha/beta"/>
</dbReference>
<evidence type="ECO:0000256" key="3">
    <source>
        <dbReference type="ARBA" id="ARBA00022723"/>
    </source>
</evidence>
<keyword evidence="5" id="KW-0411">Iron-sulfur</keyword>
<dbReference type="Gene3D" id="3.40.50.11890">
    <property type="match status" value="1"/>
</dbReference>
<dbReference type="EMBL" id="UGTB01000004">
    <property type="protein sequence ID" value="SUB61556.1"/>
    <property type="molecule type" value="Genomic_DNA"/>
</dbReference>
<dbReference type="EMBL" id="LSQZ01000087">
    <property type="protein sequence ID" value="KXI10620.1"/>
    <property type="molecule type" value="Genomic_DNA"/>
</dbReference>
<sequence length="373" mass="42099">MAVKDILEKLEHASNNPKELLKGYVTQGDKVVGCLPVYTPEEIVHAAGLVPMAIWGGNTTIEKAKQYFPAFCCSIMQSTLEYGLKGSYDELSAVIIPGMCDTLNAMTQVWKSGTKIPMICLTYPQSRKIQAGVDFLKSEFKNVKTKLEELVGHEISEESIIKSIEIYNEHRRVMKEFVELVPNYLNTITPYMRNAVIRSGCFMKKEDHTDLVKELIKELKAMPKEDFKGKKIITSGIILDDKGILEVLESNNIAVVYDNIAQETRQFRTLVPEGGDALERLAKLWAEIEGCSLAYDPQKLRGKMVLEDAKRLGADGAIYALMKFCDPEEYDYPIFKKDMEEDGLPHLLIEIEQGTTSIEQLRTRIQTFAEILA</sequence>
<dbReference type="PANTHER" id="PTHR30548:SF5">
    <property type="entry name" value="SUBUNIT OF OXYGEN-SENSITIVE 2-HYDROXYISOCAPROYL-COA DEHYDRATASE"/>
    <property type="match status" value="1"/>
</dbReference>
<evidence type="ECO:0000313" key="7">
    <source>
        <dbReference type="EMBL" id="SUB61556.1"/>
    </source>
</evidence>
<dbReference type="Gene3D" id="3.40.50.11900">
    <property type="match status" value="1"/>
</dbReference>
<protein>
    <submittedName>
        <fullName evidence="7">(R)-2-hydroxyglutaryl-CoA dehydratase subunit beta</fullName>
        <ecNumber evidence="7">4.2.1.-</ecNumber>
    </submittedName>
    <submittedName>
        <fullName evidence="6">R-phenyllactate dehydratase, small subunit</fullName>
    </submittedName>
</protein>
<dbReference type="PATRIC" id="fig|1261.5.peg.1745"/>
<evidence type="ECO:0000256" key="4">
    <source>
        <dbReference type="ARBA" id="ARBA00023004"/>
    </source>
</evidence>
<keyword evidence="7" id="KW-0456">Lyase</keyword>
<comment type="similarity">
    <text evidence="2">Belongs to the FldB/FldC dehydratase alpha/beta subunit family.</text>
</comment>
<evidence type="ECO:0000313" key="8">
    <source>
        <dbReference type="Proteomes" id="UP000070326"/>
    </source>
</evidence>
<evidence type="ECO:0000256" key="5">
    <source>
        <dbReference type="ARBA" id="ARBA00023014"/>
    </source>
</evidence>
<proteinExistence type="inferred from homology"/>
<accession>A0A135YMJ9</accession>
<dbReference type="RefSeq" id="WP_002845409.1">
    <property type="nucleotide sequence ID" value="NZ_FOVA01000001.1"/>
</dbReference>
<gene>
    <name evidence="7" type="primary">hgdB_2</name>
    <name evidence="6" type="ORF">HMPREF3195_01740</name>
    <name evidence="7" type="ORF">NCTC11460_01497</name>
</gene>
<organism evidence="6 8">
    <name type="scientific">Peptostreptococcus anaerobius</name>
    <dbReference type="NCBI Taxonomy" id="1261"/>
    <lineage>
        <taxon>Bacteria</taxon>
        <taxon>Bacillati</taxon>
        <taxon>Bacillota</taxon>
        <taxon>Clostridia</taxon>
        <taxon>Peptostreptococcales</taxon>
        <taxon>Peptostreptococcaceae</taxon>
        <taxon>Peptostreptococcus</taxon>
    </lineage>
</organism>
<dbReference type="EC" id="4.2.1.-" evidence="7"/>
<keyword evidence="4" id="KW-0408">Iron</keyword>
<comment type="cofactor">
    <cofactor evidence="1">
        <name>[4Fe-4S] cluster</name>
        <dbReference type="ChEBI" id="CHEBI:49883"/>
    </cofactor>
</comment>
<reference evidence="6 8" key="1">
    <citation type="submission" date="2016-02" db="EMBL/GenBank/DDBJ databases">
        <authorList>
            <person name="Wen L."/>
            <person name="He K."/>
            <person name="Yang H."/>
        </authorList>
    </citation>
    <scope>NUCLEOTIDE SEQUENCE [LARGE SCALE GENOMIC DNA]</scope>
    <source>
        <strain evidence="6 8">MJR8628A</strain>
    </source>
</reference>
<dbReference type="STRING" id="1261.HMPREF3195_01740"/>
<dbReference type="PANTHER" id="PTHR30548">
    <property type="entry name" value="2-HYDROXYGLUTARYL-COA DEHYDRATASE, D-COMPONENT-RELATED"/>
    <property type="match status" value="1"/>
</dbReference>
<name>A0A135YMJ9_9FIRM</name>
<dbReference type="Pfam" id="PF06050">
    <property type="entry name" value="HGD-D"/>
    <property type="match status" value="1"/>
</dbReference>